<feature type="non-terminal residue" evidence="1">
    <location>
        <position position="160"/>
    </location>
</feature>
<protein>
    <submittedName>
        <fullName evidence="1">dGTPase</fullName>
    </submittedName>
</protein>
<dbReference type="EMBL" id="AJWZ01002398">
    <property type="protein sequence ID" value="EKC71069.1"/>
    <property type="molecule type" value="Genomic_DNA"/>
</dbReference>
<sequence>MGHSPFGHAGERVLNKILLGETGKNFWHERNGLLYVDNIELLDNREGYKENLNLTYAVRDGIISHCGEIDENSIKPREEAINLENYTKPNEYAPFTWEGCVVKISDKISYLGRDIEDALRFKILTEADIQELQHRLDVANTGYDILNTTNIVNYLMSDFI</sequence>
<dbReference type="AlphaFoldDB" id="K1TTX1"/>
<dbReference type="Gene3D" id="1.10.3210.10">
    <property type="entry name" value="Hypothetical protein af1432"/>
    <property type="match status" value="1"/>
</dbReference>
<proteinExistence type="predicted"/>
<dbReference type="SUPFAM" id="SSF109604">
    <property type="entry name" value="HD-domain/PDEase-like"/>
    <property type="match status" value="1"/>
</dbReference>
<comment type="caution">
    <text evidence="1">The sequence shown here is derived from an EMBL/GenBank/DDBJ whole genome shotgun (WGS) entry which is preliminary data.</text>
</comment>
<evidence type="ECO:0000313" key="1">
    <source>
        <dbReference type="EMBL" id="EKC71069.1"/>
    </source>
</evidence>
<organism evidence="1">
    <name type="scientific">human gut metagenome</name>
    <dbReference type="NCBI Taxonomy" id="408170"/>
    <lineage>
        <taxon>unclassified sequences</taxon>
        <taxon>metagenomes</taxon>
        <taxon>organismal metagenomes</taxon>
    </lineage>
</organism>
<reference evidence="1" key="1">
    <citation type="journal article" date="2013" name="Environ. Microbiol.">
        <title>Microbiota from the distal guts of lean and obese adolescents exhibit partial functional redundancy besides clear differences in community structure.</title>
        <authorList>
            <person name="Ferrer M."/>
            <person name="Ruiz A."/>
            <person name="Lanza F."/>
            <person name="Haange S.B."/>
            <person name="Oberbach A."/>
            <person name="Till H."/>
            <person name="Bargiela R."/>
            <person name="Campoy C."/>
            <person name="Segura M.T."/>
            <person name="Richter M."/>
            <person name="von Bergen M."/>
            <person name="Seifert J."/>
            <person name="Suarez A."/>
        </authorList>
    </citation>
    <scope>NUCLEOTIDE SEQUENCE</scope>
</reference>
<name>K1TTX1_9ZZZZ</name>
<accession>K1TTX1</accession>
<gene>
    <name evidence="1" type="ORF">OBE_03579</name>
</gene>